<reference evidence="5" key="1">
    <citation type="submission" date="2020-03" db="EMBL/GenBank/DDBJ databases">
        <authorList>
            <person name="He L."/>
        </authorList>
    </citation>
    <scope>NUCLEOTIDE SEQUENCE</scope>
    <source>
        <strain evidence="5">CkLH20</strain>
    </source>
</reference>
<dbReference type="GO" id="GO:0050660">
    <property type="term" value="F:flavin adenine dinucleotide binding"/>
    <property type="evidence" value="ECO:0007669"/>
    <property type="project" value="InterPro"/>
</dbReference>
<gene>
    <name evidence="5" type="ORF">CkaCkLH20_08772</name>
</gene>
<evidence type="ECO:0000256" key="4">
    <source>
        <dbReference type="ARBA" id="ARBA00023002"/>
    </source>
</evidence>
<dbReference type="GeneID" id="62164561"/>
<keyword evidence="3" id="KW-0274">FAD</keyword>
<dbReference type="AlphaFoldDB" id="A0A9P6LII8"/>
<keyword evidence="4" id="KW-0560">Oxidoreductase</keyword>
<dbReference type="GO" id="GO:0050661">
    <property type="term" value="F:NADP binding"/>
    <property type="evidence" value="ECO:0007669"/>
    <property type="project" value="InterPro"/>
</dbReference>
<evidence type="ECO:0008006" key="7">
    <source>
        <dbReference type="Google" id="ProtNLM"/>
    </source>
</evidence>
<comment type="similarity">
    <text evidence="1">Belongs to the FAD-binding monooxygenase family.</text>
</comment>
<dbReference type="Gene3D" id="3.50.50.60">
    <property type="entry name" value="FAD/NAD(P)-binding domain"/>
    <property type="match status" value="2"/>
</dbReference>
<dbReference type="RefSeq" id="XP_038743123.1">
    <property type="nucleotide sequence ID" value="XM_038891487.1"/>
</dbReference>
<dbReference type="Proteomes" id="UP000781932">
    <property type="component" value="Unassembled WGS sequence"/>
</dbReference>
<keyword evidence="6" id="KW-1185">Reference proteome</keyword>
<protein>
    <recommendedName>
        <fullName evidence="7">Sterigmatocystin biosynthesis monooxygenase stcW</fullName>
    </recommendedName>
</protein>
<organism evidence="5 6">
    <name type="scientific">Colletotrichum karsti</name>
    <dbReference type="NCBI Taxonomy" id="1095194"/>
    <lineage>
        <taxon>Eukaryota</taxon>
        <taxon>Fungi</taxon>
        <taxon>Dikarya</taxon>
        <taxon>Ascomycota</taxon>
        <taxon>Pezizomycotina</taxon>
        <taxon>Sordariomycetes</taxon>
        <taxon>Hypocreomycetidae</taxon>
        <taxon>Glomerellales</taxon>
        <taxon>Glomerellaceae</taxon>
        <taxon>Colletotrichum</taxon>
        <taxon>Colletotrichum boninense species complex</taxon>
    </lineage>
</organism>
<evidence type="ECO:0000256" key="3">
    <source>
        <dbReference type="ARBA" id="ARBA00022827"/>
    </source>
</evidence>
<proteinExistence type="inferred from homology"/>
<evidence type="ECO:0000313" key="5">
    <source>
        <dbReference type="EMBL" id="KAF9873662.1"/>
    </source>
</evidence>
<dbReference type="InterPro" id="IPR020946">
    <property type="entry name" value="Flavin_mOase-like"/>
</dbReference>
<evidence type="ECO:0000313" key="6">
    <source>
        <dbReference type="Proteomes" id="UP000781932"/>
    </source>
</evidence>
<dbReference type="SUPFAM" id="SSF51905">
    <property type="entry name" value="FAD/NAD(P)-binding domain"/>
    <property type="match status" value="3"/>
</dbReference>
<dbReference type="PANTHER" id="PTHR42877">
    <property type="entry name" value="L-ORNITHINE N(5)-MONOOXYGENASE-RELATED"/>
    <property type="match status" value="1"/>
</dbReference>
<sequence>MTNETSVAGSGQARAGSHLNGYRQIRATIIGAGVSGILMAYKLQYYLKDHVEFQILEKSPELGGTWFENRYPGCACDVPSHCYQYSFAPNPEWSRFYASSGEIQQYLCGVARHFDLLKYIRFNTKVVNAQWSEGSGTWTIETEHGSKIESEILVNAGGILNNLQMPAIEGLNSFTGPILHTANWDHSVDLKGKAVGVIGSGASSVQLLPQIQPESRKINIFIRTPSWISPPVALPEADRAGNKYEEKEKKVFRDDDEQYLRDRKRLESQFNAMFDAFFKTSPQQKDLRERFEGRMRALVRDGALQDRLIPRFEAGCRRINPGEQYLLTLQEPNVEPVFDGIEKITPDGIVAGGIKYPVDVLVAATGFNTTFRPRFPIIGRGGVNLQDLWAKSPTSYCGTGVSGFPNYMIFLGPNTPISNGSLMGPIEATGDYFIRMISKMVRQRVKSFDVRLEAQTDFDQHTQNFMRNMVWTGACRSWFKKGLDGKVSALWPGSSLHYMQCLAEDRWEDYEWRYDEQRYAYWRDGFSWIEKPERDPMGLQQREYPMTMSTIADRSSDLSFYLTKNEPLPEGIIAGTTNVDESKQHLSGSSFLLNEEMNSGGEAVLDDMHGPADDALNVPVGRSSVAVPV</sequence>
<evidence type="ECO:0000256" key="1">
    <source>
        <dbReference type="ARBA" id="ARBA00010139"/>
    </source>
</evidence>
<evidence type="ECO:0000256" key="2">
    <source>
        <dbReference type="ARBA" id="ARBA00022630"/>
    </source>
</evidence>
<keyword evidence="2" id="KW-0285">Flavoprotein</keyword>
<reference evidence="5" key="2">
    <citation type="submission" date="2020-11" db="EMBL/GenBank/DDBJ databases">
        <title>Whole genome sequencing of Colletotrichum sp.</title>
        <authorList>
            <person name="Li H."/>
        </authorList>
    </citation>
    <scope>NUCLEOTIDE SEQUENCE</scope>
    <source>
        <strain evidence="5">CkLH20</strain>
    </source>
</reference>
<name>A0A9P6LII8_9PEZI</name>
<comment type="caution">
    <text evidence="5">The sequence shown here is derived from an EMBL/GenBank/DDBJ whole genome shotgun (WGS) entry which is preliminary data.</text>
</comment>
<dbReference type="InterPro" id="IPR051209">
    <property type="entry name" value="FAD-bind_Monooxygenase_sf"/>
</dbReference>
<dbReference type="Pfam" id="PF00743">
    <property type="entry name" value="FMO-like"/>
    <property type="match status" value="1"/>
</dbReference>
<dbReference type="GO" id="GO:0004499">
    <property type="term" value="F:N,N-dimethylaniline monooxygenase activity"/>
    <property type="evidence" value="ECO:0007669"/>
    <property type="project" value="InterPro"/>
</dbReference>
<dbReference type="EMBL" id="JAATWM020000030">
    <property type="protein sequence ID" value="KAF9873662.1"/>
    <property type="molecule type" value="Genomic_DNA"/>
</dbReference>
<dbReference type="PANTHER" id="PTHR42877:SF8">
    <property type="entry name" value="MONOOXYGENASE"/>
    <property type="match status" value="1"/>
</dbReference>
<dbReference type="OrthoDB" id="74360at2759"/>
<accession>A0A9P6LII8</accession>
<dbReference type="InterPro" id="IPR036188">
    <property type="entry name" value="FAD/NAD-bd_sf"/>
</dbReference>